<feature type="region of interest" description="Disordered" evidence="2">
    <location>
        <begin position="99"/>
        <end position="137"/>
    </location>
</feature>
<dbReference type="Proteomes" id="UP000004259">
    <property type="component" value="Unassembled WGS sequence"/>
</dbReference>
<comment type="caution">
    <text evidence="3">The sequence shown here is derived from an EMBL/GenBank/DDBJ whole genome shotgun (WGS) entry which is preliminary data.</text>
</comment>
<evidence type="ECO:0000313" key="4">
    <source>
        <dbReference type="Proteomes" id="UP000004259"/>
    </source>
</evidence>
<evidence type="ECO:0000256" key="1">
    <source>
        <dbReference type="SAM" id="Coils"/>
    </source>
</evidence>
<protein>
    <submittedName>
        <fullName evidence="3">Conserved domain protein</fullName>
    </submittedName>
</protein>
<accession>E9SDD7</accession>
<keyword evidence="1" id="KW-0175">Coiled coil</keyword>
<dbReference type="RefSeq" id="WP_002850384.1">
    <property type="nucleotide sequence ID" value="NZ_ADKM02000090.1"/>
</dbReference>
<keyword evidence="4" id="KW-1185">Reference proteome</keyword>
<gene>
    <name evidence="3" type="ORF">CUS_4538</name>
</gene>
<dbReference type="EMBL" id="ADKM02000090">
    <property type="protein sequence ID" value="EGC02714.1"/>
    <property type="molecule type" value="Genomic_DNA"/>
</dbReference>
<organism evidence="3 4">
    <name type="scientific">Ruminococcus albus 8</name>
    <dbReference type="NCBI Taxonomy" id="246199"/>
    <lineage>
        <taxon>Bacteria</taxon>
        <taxon>Bacillati</taxon>
        <taxon>Bacillota</taxon>
        <taxon>Clostridia</taxon>
        <taxon>Eubacteriales</taxon>
        <taxon>Oscillospiraceae</taxon>
        <taxon>Ruminococcus</taxon>
    </lineage>
</organism>
<dbReference type="AlphaFoldDB" id="E9SDD7"/>
<sequence>MGKKAKTEADEKSAAVITDTVLAKNNKKLTDLEKAIKEALERKHKIIVESKLYTYGQLSELYGGIEGQALLDAVTTEHNLIGKLTASGMTYEQIGELADDDNSVADNTGNGSDGYADDNELEGQTSFFEKKYNPYSD</sequence>
<evidence type="ECO:0000256" key="2">
    <source>
        <dbReference type="SAM" id="MobiDB-lite"/>
    </source>
</evidence>
<dbReference type="OrthoDB" id="1822614at2"/>
<feature type="compositionally biased region" description="Basic and acidic residues" evidence="2">
    <location>
        <begin position="128"/>
        <end position="137"/>
    </location>
</feature>
<reference evidence="3 4" key="1">
    <citation type="submission" date="2011-02" db="EMBL/GenBank/DDBJ databases">
        <authorList>
            <person name="Nelson K.E."/>
            <person name="Sutton G."/>
            <person name="Torralba M."/>
            <person name="Durkin S."/>
            <person name="Harkins D."/>
            <person name="Montgomery R."/>
            <person name="Ziemer C."/>
            <person name="Klaassens E."/>
            <person name="Ocuiv P."/>
            <person name="Morrison M."/>
        </authorList>
    </citation>
    <scope>NUCLEOTIDE SEQUENCE [LARGE SCALE GENOMIC DNA]</scope>
    <source>
        <strain evidence="3 4">8</strain>
    </source>
</reference>
<proteinExistence type="predicted"/>
<feature type="coiled-coil region" evidence="1">
    <location>
        <begin position="22"/>
        <end position="49"/>
    </location>
</feature>
<name>E9SDD7_RUMAL</name>
<evidence type="ECO:0000313" key="3">
    <source>
        <dbReference type="EMBL" id="EGC02714.1"/>
    </source>
</evidence>